<name>A0A1B8HQA7_9GAMM</name>
<evidence type="ECO:0000256" key="2">
    <source>
        <dbReference type="ARBA" id="ARBA00023315"/>
    </source>
</evidence>
<dbReference type="PANTHER" id="PTHR43800:SF1">
    <property type="entry name" value="PEPTIDYL-LYSINE N-ACETYLTRANSFERASE YJAB"/>
    <property type="match status" value="1"/>
</dbReference>
<evidence type="ECO:0000313" key="5">
    <source>
        <dbReference type="Proteomes" id="UP000092247"/>
    </source>
</evidence>
<reference evidence="4 5" key="1">
    <citation type="submission" date="2016-06" db="EMBL/GenBank/DDBJ databases">
        <authorList>
            <person name="Kjaerup R.B."/>
            <person name="Dalgaard T.S."/>
            <person name="Juul-Madsen H.R."/>
        </authorList>
    </citation>
    <scope>NUCLEOTIDE SEQUENCE [LARGE SCALE GENOMIC DNA]</scope>
    <source>
        <strain evidence="4 5">GCSL-Mp3</strain>
    </source>
</reference>
<dbReference type="Gene3D" id="3.40.630.30">
    <property type="match status" value="1"/>
</dbReference>
<sequence length="175" mass="19188">MTETTQYTIRQARSADIAAMSAAESSAGQLFSSVAGYEWIAQSEGHSESAFGKFIMNGNAWVVTDRENNPAGFILVSNLGAGLHIDELSVAGAHQGQGLGRQLIERVKNVALARGCSALTLTTFREVAWNRPYYERLGFELCDVSRLPALKAILQKEADYGLQLSDRCAMVYRFF</sequence>
<keyword evidence="1" id="KW-0808">Transferase</keyword>
<organism evidence="4 5">
    <name type="scientific">Morganella psychrotolerans</name>
    <dbReference type="NCBI Taxonomy" id="368603"/>
    <lineage>
        <taxon>Bacteria</taxon>
        <taxon>Pseudomonadati</taxon>
        <taxon>Pseudomonadota</taxon>
        <taxon>Gammaproteobacteria</taxon>
        <taxon>Enterobacterales</taxon>
        <taxon>Morganellaceae</taxon>
        <taxon>Morganella</taxon>
    </lineage>
</organism>
<dbReference type="InterPro" id="IPR000182">
    <property type="entry name" value="GNAT_dom"/>
</dbReference>
<comment type="caution">
    <text evidence="4">The sequence shown here is derived from an EMBL/GenBank/DDBJ whole genome shotgun (WGS) entry which is preliminary data.</text>
</comment>
<dbReference type="Pfam" id="PF00583">
    <property type="entry name" value="Acetyltransf_1"/>
    <property type="match status" value="1"/>
</dbReference>
<dbReference type="SUPFAM" id="SSF55729">
    <property type="entry name" value="Acyl-CoA N-acyltransferases (Nat)"/>
    <property type="match status" value="1"/>
</dbReference>
<gene>
    <name evidence="4" type="ORF">AYY17_02890</name>
</gene>
<feature type="domain" description="N-acetyltransferase" evidence="3">
    <location>
        <begin position="7"/>
        <end position="159"/>
    </location>
</feature>
<dbReference type="EMBL" id="LZEX01000001">
    <property type="protein sequence ID" value="OBU11669.1"/>
    <property type="molecule type" value="Genomic_DNA"/>
</dbReference>
<dbReference type="RefSeq" id="WP_067421096.1">
    <property type="nucleotide sequence ID" value="NZ_LZEX01000001.1"/>
</dbReference>
<dbReference type="PANTHER" id="PTHR43800">
    <property type="entry name" value="PEPTIDYL-LYSINE N-ACETYLTRANSFERASE YJAB"/>
    <property type="match status" value="1"/>
</dbReference>
<dbReference type="InterPro" id="IPR016181">
    <property type="entry name" value="Acyl_CoA_acyltransferase"/>
</dbReference>
<proteinExistence type="predicted"/>
<evidence type="ECO:0000313" key="4">
    <source>
        <dbReference type="EMBL" id="OBU11669.1"/>
    </source>
</evidence>
<dbReference type="AlphaFoldDB" id="A0A1B8HQA7"/>
<evidence type="ECO:0000259" key="3">
    <source>
        <dbReference type="PROSITE" id="PS51186"/>
    </source>
</evidence>
<evidence type="ECO:0000256" key="1">
    <source>
        <dbReference type="ARBA" id="ARBA00022679"/>
    </source>
</evidence>
<accession>A0A1B8HQA7</accession>
<dbReference type="STRING" id="368603.AYY16_06470"/>
<protein>
    <recommendedName>
        <fullName evidence="3">N-acetyltransferase domain-containing protein</fullName>
    </recommendedName>
</protein>
<dbReference type="CDD" id="cd04301">
    <property type="entry name" value="NAT_SF"/>
    <property type="match status" value="1"/>
</dbReference>
<dbReference type="GO" id="GO:0016747">
    <property type="term" value="F:acyltransferase activity, transferring groups other than amino-acyl groups"/>
    <property type="evidence" value="ECO:0007669"/>
    <property type="project" value="InterPro"/>
</dbReference>
<keyword evidence="2" id="KW-0012">Acyltransferase</keyword>
<dbReference type="PROSITE" id="PS51186">
    <property type="entry name" value="GNAT"/>
    <property type="match status" value="1"/>
</dbReference>
<dbReference type="Proteomes" id="UP000092247">
    <property type="component" value="Unassembled WGS sequence"/>
</dbReference>